<dbReference type="FunFam" id="4.10.1250.10:FF:000001">
    <property type="entry name" value="Aminomethyltransferase"/>
    <property type="match status" value="1"/>
</dbReference>
<dbReference type="SUPFAM" id="SSF103025">
    <property type="entry name" value="Folate-binding domain"/>
    <property type="match status" value="1"/>
</dbReference>
<dbReference type="GO" id="GO:0005960">
    <property type="term" value="C:glycine cleavage complex"/>
    <property type="evidence" value="ECO:0007669"/>
    <property type="project" value="InterPro"/>
</dbReference>
<evidence type="ECO:0000313" key="12">
    <source>
        <dbReference type="Proteomes" id="UP000315349"/>
    </source>
</evidence>
<dbReference type="Pfam" id="PF01571">
    <property type="entry name" value="GCV_T"/>
    <property type="match status" value="1"/>
</dbReference>
<keyword evidence="4 7" id="KW-0808">Transferase</keyword>
<dbReference type="FunFam" id="2.40.30.110:FF:000003">
    <property type="entry name" value="Aminomethyltransferase"/>
    <property type="match status" value="1"/>
</dbReference>
<dbReference type="GO" id="GO:0004047">
    <property type="term" value="F:aminomethyltransferase activity"/>
    <property type="evidence" value="ECO:0007669"/>
    <property type="project" value="UniProtKB-UniRule"/>
</dbReference>
<comment type="catalytic activity">
    <reaction evidence="6 7">
        <text>N(6)-[(R)-S(8)-aminomethyldihydrolipoyl]-L-lysyl-[protein] + (6S)-5,6,7,8-tetrahydrofolate = N(6)-[(R)-dihydrolipoyl]-L-lysyl-[protein] + (6R)-5,10-methylene-5,6,7,8-tetrahydrofolate + NH4(+)</text>
        <dbReference type="Rhea" id="RHEA:16945"/>
        <dbReference type="Rhea" id="RHEA-COMP:10475"/>
        <dbReference type="Rhea" id="RHEA-COMP:10492"/>
        <dbReference type="ChEBI" id="CHEBI:15636"/>
        <dbReference type="ChEBI" id="CHEBI:28938"/>
        <dbReference type="ChEBI" id="CHEBI:57453"/>
        <dbReference type="ChEBI" id="CHEBI:83100"/>
        <dbReference type="ChEBI" id="CHEBI:83143"/>
        <dbReference type="EC" id="2.1.2.10"/>
    </reaction>
</comment>
<name>A0A518GRS4_9PLAN</name>
<dbReference type="AlphaFoldDB" id="A0A518GRS4"/>
<evidence type="ECO:0000259" key="10">
    <source>
        <dbReference type="Pfam" id="PF08669"/>
    </source>
</evidence>
<dbReference type="NCBIfam" id="NF001567">
    <property type="entry name" value="PRK00389.1"/>
    <property type="match status" value="1"/>
</dbReference>
<dbReference type="PANTHER" id="PTHR43757">
    <property type="entry name" value="AMINOMETHYLTRANSFERASE"/>
    <property type="match status" value="1"/>
</dbReference>
<dbReference type="Gene3D" id="3.30.70.1400">
    <property type="entry name" value="Aminomethyltransferase beta-barrel domains"/>
    <property type="match status" value="1"/>
</dbReference>
<dbReference type="GO" id="GO:0008483">
    <property type="term" value="F:transaminase activity"/>
    <property type="evidence" value="ECO:0007669"/>
    <property type="project" value="UniProtKB-KW"/>
</dbReference>
<dbReference type="InterPro" id="IPR013977">
    <property type="entry name" value="GcvT_C"/>
</dbReference>
<gene>
    <name evidence="7 11" type="primary">gcvT</name>
    <name evidence="11" type="ORF">Spb1_32410</name>
</gene>
<evidence type="ECO:0000256" key="1">
    <source>
        <dbReference type="ARBA" id="ARBA00008609"/>
    </source>
</evidence>
<organism evidence="11 12">
    <name type="scientific">Planctopirus ephydatiae</name>
    <dbReference type="NCBI Taxonomy" id="2528019"/>
    <lineage>
        <taxon>Bacteria</taxon>
        <taxon>Pseudomonadati</taxon>
        <taxon>Planctomycetota</taxon>
        <taxon>Planctomycetia</taxon>
        <taxon>Planctomycetales</taxon>
        <taxon>Planctomycetaceae</taxon>
        <taxon>Planctopirus</taxon>
    </lineage>
</organism>
<protein>
    <recommendedName>
        <fullName evidence="2 7">Aminomethyltransferase</fullName>
        <ecNumber evidence="2 7">2.1.2.10</ecNumber>
    </recommendedName>
    <alternativeName>
        <fullName evidence="5 7">Glycine cleavage system T protein</fullName>
    </alternativeName>
</protein>
<dbReference type="Gene3D" id="3.30.1360.120">
    <property type="entry name" value="Probable tRNA modification gtpase trme, domain 1"/>
    <property type="match status" value="1"/>
</dbReference>
<evidence type="ECO:0000256" key="6">
    <source>
        <dbReference type="ARBA" id="ARBA00047665"/>
    </source>
</evidence>
<dbReference type="SUPFAM" id="SSF101790">
    <property type="entry name" value="Aminomethyltransferase beta-barrel domain"/>
    <property type="match status" value="1"/>
</dbReference>
<keyword evidence="3 7" id="KW-0032">Aminotransferase</keyword>
<comment type="subunit">
    <text evidence="7">The glycine cleavage system is composed of four proteins: P, T, L and H.</text>
</comment>
<dbReference type="RefSeq" id="WP_145301960.1">
    <property type="nucleotide sequence ID" value="NZ_CP036299.1"/>
</dbReference>
<dbReference type="InterPro" id="IPR022903">
    <property type="entry name" value="GcvT_bac"/>
</dbReference>
<evidence type="ECO:0000256" key="4">
    <source>
        <dbReference type="ARBA" id="ARBA00022679"/>
    </source>
</evidence>
<dbReference type="Pfam" id="PF08669">
    <property type="entry name" value="GCV_T_C"/>
    <property type="match status" value="1"/>
</dbReference>
<dbReference type="Proteomes" id="UP000315349">
    <property type="component" value="Chromosome"/>
</dbReference>
<dbReference type="HAMAP" id="MF_00259">
    <property type="entry name" value="GcvT"/>
    <property type="match status" value="1"/>
</dbReference>
<evidence type="ECO:0000259" key="9">
    <source>
        <dbReference type="Pfam" id="PF01571"/>
    </source>
</evidence>
<dbReference type="FunFam" id="3.30.70.1400:FF:000001">
    <property type="entry name" value="Aminomethyltransferase"/>
    <property type="match status" value="1"/>
</dbReference>
<dbReference type="GO" id="GO:0005829">
    <property type="term" value="C:cytosol"/>
    <property type="evidence" value="ECO:0007669"/>
    <property type="project" value="TreeGrafter"/>
</dbReference>
<reference evidence="11 12" key="1">
    <citation type="submission" date="2019-02" db="EMBL/GenBank/DDBJ databases">
        <title>Deep-cultivation of Planctomycetes and their phenomic and genomic characterization uncovers novel biology.</title>
        <authorList>
            <person name="Wiegand S."/>
            <person name="Jogler M."/>
            <person name="Boedeker C."/>
            <person name="Pinto D."/>
            <person name="Vollmers J."/>
            <person name="Rivas-Marin E."/>
            <person name="Kohn T."/>
            <person name="Peeters S.H."/>
            <person name="Heuer A."/>
            <person name="Rast P."/>
            <person name="Oberbeckmann S."/>
            <person name="Bunk B."/>
            <person name="Jeske O."/>
            <person name="Meyerdierks A."/>
            <person name="Storesund J.E."/>
            <person name="Kallscheuer N."/>
            <person name="Luecker S."/>
            <person name="Lage O.M."/>
            <person name="Pohl T."/>
            <person name="Merkel B.J."/>
            <person name="Hornburger P."/>
            <person name="Mueller R.-W."/>
            <person name="Bruemmer F."/>
            <person name="Labrenz M."/>
            <person name="Spormann A.M."/>
            <person name="Op den Camp H."/>
            <person name="Overmann J."/>
            <person name="Amann R."/>
            <person name="Jetten M.S.M."/>
            <person name="Mascher T."/>
            <person name="Medema M.H."/>
            <person name="Devos D.P."/>
            <person name="Kaster A.-K."/>
            <person name="Ovreas L."/>
            <person name="Rohde M."/>
            <person name="Galperin M.Y."/>
            <person name="Jogler C."/>
        </authorList>
    </citation>
    <scope>NUCLEOTIDE SEQUENCE [LARGE SCALE GENOMIC DNA]</scope>
    <source>
        <strain evidence="11 12">Spb1</strain>
    </source>
</reference>
<evidence type="ECO:0000256" key="8">
    <source>
        <dbReference type="PIRSR" id="PIRSR006487-1"/>
    </source>
</evidence>
<keyword evidence="12" id="KW-1185">Reference proteome</keyword>
<comment type="similarity">
    <text evidence="1 7">Belongs to the GcvT family.</text>
</comment>
<dbReference type="InterPro" id="IPR029043">
    <property type="entry name" value="GcvT/YgfZ_C"/>
</dbReference>
<sequence>MTLATPLCDWHSTHGGRMVDFAGWNMPVQYKGIVDEHNAVRTAAGLFDISHMGRLRFTGPDAREFLDEVQTVDLSKLKTGQIRYGFMLNESGGILDDILVYDWPDAPQLVVNASNREKLLAWMTPLATRYAVSIEDLTLTRAMLAVQGPQAIDIAAKLLGDEVRQLKYYTGKPMTSSNEPVLVSRTGYTGEDGVELIIDSGSAVALWQAVLAAGESVGIHPCGLGCRDTLRLEAAMPLYGHELSEEIDPLTAGLSFAIKLSKPANFIGKTALEKIATGPIPRPRVGLALDGKRIAREKTPVVSGENIIGEVTSGTFSPTFQKSIAMAYLDATFAEPGTRLEVDIRGKRESATVVPLPFYKRNS</sequence>
<evidence type="ECO:0000256" key="2">
    <source>
        <dbReference type="ARBA" id="ARBA00012616"/>
    </source>
</evidence>
<dbReference type="NCBIfam" id="TIGR00528">
    <property type="entry name" value="gcvT"/>
    <property type="match status" value="1"/>
</dbReference>
<dbReference type="InterPro" id="IPR006223">
    <property type="entry name" value="GcvT"/>
</dbReference>
<dbReference type="GO" id="GO:0019464">
    <property type="term" value="P:glycine decarboxylation via glycine cleavage system"/>
    <property type="evidence" value="ECO:0007669"/>
    <property type="project" value="UniProtKB-UniRule"/>
</dbReference>
<feature type="binding site" evidence="8">
    <location>
        <position position="195"/>
    </location>
    <ligand>
        <name>substrate</name>
    </ligand>
</feature>
<dbReference type="EC" id="2.1.2.10" evidence="2 7"/>
<evidence type="ECO:0000256" key="5">
    <source>
        <dbReference type="ARBA" id="ARBA00031395"/>
    </source>
</evidence>
<accession>A0A518GRS4</accession>
<dbReference type="Gene3D" id="2.40.30.110">
    <property type="entry name" value="Aminomethyltransferase beta-barrel domains"/>
    <property type="match status" value="1"/>
</dbReference>
<proteinExistence type="inferred from homology"/>
<evidence type="ECO:0000256" key="3">
    <source>
        <dbReference type="ARBA" id="ARBA00022576"/>
    </source>
</evidence>
<comment type="function">
    <text evidence="7">The glycine cleavage system catalyzes the degradation of glycine.</text>
</comment>
<feature type="domain" description="GCVT N-terminal" evidence="9">
    <location>
        <begin position="7"/>
        <end position="262"/>
    </location>
</feature>
<dbReference type="InterPro" id="IPR027266">
    <property type="entry name" value="TrmE/GcvT-like"/>
</dbReference>
<dbReference type="PIRSF" id="PIRSF006487">
    <property type="entry name" value="GcvT"/>
    <property type="match status" value="1"/>
</dbReference>
<evidence type="ECO:0000256" key="7">
    <source>
        <dbReference type="HAMAP-Rule" id="MF_00259"/>
    </source>
</evidence>
<evidence type="ECO:0000313" key="11">
    <source>
        <dbReference type="EMBL" id="QDV31297.1"/>
    </source>
</evidence>
<dbReference type="OrthoDB" id="9774591at2"/>
<dbReference type="Gene3D" id="4.10.1250.10">
    <property type="entry name" value="Aminomethyltransferase fragment"/>
    <property type="match status" value="1"/>
</dbReference>
<dbReference type="InterPro" id="IPR006222">
    <property type="entry name" value="GCVT_N"/>
</dbReference>
<dbReference type="EMBL" id="CP036299">
    <property type="protein sequence ID" value="QDV31297.1"/>
    <property type="molecule type" value="Genomic_DNA"/>
</dbReference>
<dbReference type="PANTHER" id="PTHR43757:SF2">
    <property type="entry name" value="AMINOMETHYLTRANSFERASE, MITOCHONDRIAL"/>
    <property type="match status" value="1"/>
</dbReference>
<dbReference type="InterPro" id="IPR028896">
    <property type="entry name" value="GcvT/YgfZ/DmdA"/>
</dbReference>
<feature type="domain" description="Aminomethyltransferase C-terminal" evidence="10">
    <location>
        <begin position="282"/>
        <end position="360"/>
    </location>
</feature>
<dbReference type="KEGG" id="peh:Spb1_32410"/>